<evidence type="ECO:0008006" key="4">
    <source>
        <dbReference type="Google" id="ProtNLM"/>
    </source>
</evidence>
<proteinExistence type="predicted"/>
<evidence type="ECO:0000256" key="1">
    <source>
        <dbReference type="SAM" id="SignalP"/>
    </source>
</evidence>
<evidence type="ECO:0000313" key="3">
    <source>
        <dbReference type="RefSeq" id="XP_033459154.1"/>
    </source>
</evidence>
<dbReference type="RefSeq" id="XP_033459154.1">
    <property type="nucleotide sequence ID" value="XM_033599825.1"/>
</dbReference>
<dbReference type="GeneID" id="54357624"/>
<dbReference type="Proteomes" id="UP000504637">
    <property type="component" value="Unplaced"/>
</dbReference>
<keyword evidence="1" id="KW-0732">Signal</keyword>
<feature type="chain" id="PRO_5026918988" description="Secreted protein" evidence="1">
    <location>
        <begin position="17"/>
        <end position="72"/>
    </location>
</feature>
<accession>A0A6J3M2I8</accession>
<organism evidence="3">
    <name type="scientific">Dissoconium aciculare CBS 342.82</name>
    <dbReference type="NCBI Taxonomy" id="1314786"/>
    <lineage>
        <taxon>Eukaryota</taxon>
        <taxon>Fungi</taxon>
        <taxon>Dikarya</taxon>
        <taxon>Ascomycota</taxon>
        <taxon>Pezizomycotina</taxon>
        <taxon>Dothideomycetes</taxon>
        <taxon>Dothideomycetidae</taxon>
        <taxon>Mycosphaerellales</taxon>
        <taxon>Dissoconiaceae</taxon>
        <taxon>Dissoconium</taxon>
    </lineage>
</organism>
<reference evidence="3" key="2">
    <citation type="submission" date="2020-04" db="EMBL/GenBank/DDBJ databases">
        <authorList>
            <consortium name="NCBI Genome Project"/>
        </authorList>
    </citation>
    <scope>NUCLEOTIDE SEQUENCE</scope>
    <source>
        <strain evidence="3">CBS 342.82</strain>
    </source>
</reference>
<sequence length="72" mass="8288">MMMMMMLMTLWVVREALFIRALFFSPSLYLSPHRIENSGQASHVNFPSLRLHLSSALKSHVYTAAVWPYDSA</sequence>
<feature type="signal peptide" evidence="1">
    <location>
        <begin position="1"/>
        <end position="16"/>
    </location>
</feature>
<dbReference type="AlphaFoldDB" id="A0A6J3M2I8"/>
<name>A0A6J3M2I8_9PEZI</name>
<evidence type="ECO:0000313" key="2">
    <source>
        <dbReference type="Proteomes" id="UP000504637"/>
    </source>
</evidence>
<protein>
    <recommendedName>
        <fullName evidence="4">Secreted protein</fullName>
    </recommendedName>
</protein>
<reference evidence="3" key="3">
    <citation type="submission" date="2025-08" db="UniProtKB">
        <authorList>
            <consortium name="RefSeq"/>
        </authorList>
    </citation>
    <scope>IDENTIFICATION</scope>
    <source>
        <strain evidence="3">CBS 342.82</strain>
    </source>
</reference>
<reference evidence="3" key="1">
    <citation type="submission" date="2020-01" db="EMBL/GenBank/DDBJ databases">
        <authorList>
            <consortium name="DOE Joint Genome Institute"/>
            <person name="Haridas S."/>
            <person name="Albert R."/>
            <person name="Binder M."/>
            <person name="Bloem J."/>
            <person name="Labutti K."/>
            <person name="Salamov A."/>
            <person name="Andreopoulos B."/>
            <person name="Baker S.E."/>
            <person name="Barry K."/>
            <person name="Bills G."/>
            <person name="Bluhm B.H."/>
            <person name="Cannon C."/>
            <person name="Castanera R."/>
            <person name="Culley D.E."/>
            <person name="Daum C."/>
            <person name="Ezra D."/>
            <person name="Gonzalez J.B."/>
            <person name="Henrissat B."/>
            <person name="Kuo A."/>
            <person name="Liang C."/>
            <person name="Lipzen A."/>
            <person name="Lutzoni F."/>
            <person name="Magnuson J."/>
            <person name="Mondo S."/>
            <person name="Nolan M."/>
            <person name="Ohm R."/>
            <person name="Pangilinan J."/>
            <person name="Park H.-J."/>
            <person name="Ramirez L."/>
            <person name="Alfaro M."/>
            <person name="Sun H."/>
            <person name="Tritt A."/>
            <person name="Yoshinaga Y."/>
            <person name="Zwiers L.-H."/>
            <person name="Turgeon B.G."/>
            <person name="Goodwin S.B."/>
            <person name="Spatafora J.W."/>
            <person name="Crous P.W."/>
            <person name="Grigoriev I.V."/>
        </authorList>
    </citation>
    <scope>NUCLEOTIDE SEQUENCE</scope>
    <source>
        <strain evidence="3">CBS 342.82</strain>
    </source>
</reference>
<keyword evidence="2" id="KW-1185">Reference proteome</keyword>
<gene>
    <name evidence="3" type="ORF">K489DRAFT_233422</name>
</gene>